<keyword evidence="11 14" id="KW-1133">Transmembrane helix</keyword>
<comment type="subcellular location">
    <subcellularLocation>
        <location evidence="2">Cell membrane</location>
        <topology evidence="2">Multi-pass membrane protein</topology>
    </subcellularLocation>
</comment>
<evidence type="ECO:0000256" key="8">
    <source>
        <dbReference type="ARBA" id="ARBA00022741"/>
    </source>
</evidence>
<dbReference type="PANTHER" id="PTHR45528">
    <property type="entry name" value="SENSOR HISTIDINE KINASE CPXA"/>
    <property type="match status" value="1"/>
</dbReference>
<evidence type="ECO:0000256" key="9">
    <source>
        <dbReference type="ARBA" id="ARBA00022777"/>
    </source>
</evidence>
<evidence type="ECO:0000256" key="3">
    <source>
        <dbReference type="ARBA" id="ARBA00012438"/>
    </source>
</evidence>
<dbReference type="InterPro" id="IPR005467">
    <property type="entry name" value="His_kinase_dom"/>
</dbReference>
<evidence type="ECO:0000256" key="12">
    <source>
        <dbReference type="ARBA" id="ARBA00023012"/>
    </source>
</evidence>
<keyword evidence="10" id="KW-0067">ATP-binding</keyword>
<keyword evidence="12" id="KW-0902">Two-component regulatory system</keyword>
<keyword evidence="7 14" id="KW-0812">Transmembrane</keyword>
<dbReference type="Gene3D" id="6.10.340.10">
    <property type="match status" value="1"/>
</dbReference>
<evidence type="ECO:0000259" key="15">
    <source>
        <dbReference type="PROSITE" id="PS50109"/>
    </source>
</evidence>
<evidence type="ECO:0000256" key="4">
    <source>
        <dbReference type="ARBA" id="ARBA00022475"/>
    </source>
</evidence>
<dbReference type="EC" id="2.7.13.3" evidence="3"/>
<keyword evidence="4" id="KW-1003">Cell membrane</keyword>
<evidence type="ECO:0000256" key="5">
    <source>
        <dbReference type="ARBA" id="ARBA00022553"/>
    </source>
</evidence>
<keyword evidence="8" id="KW-0547">Nucleotide-binding</keyword>
<evidence type="ECO:0000256" key="14">
    <source>
        <dbReference type="SAM" id="Phobius"/>
    </source>
</evidence>
<accession>A0ABM6JSV2</accession>
<dbReference type="InterPro" id="IPR003594">
    <property type="entry name" value="HATPase_dom"/>
</dbReference>
<name>A0ABM6JSV2_SPOUR</name>
<reference evidence="16 17" key="1">
    <citation type="submission" date="2016-04" db="EMBL/GenBank/DDBJ databases">
        <title>Comparative Genomics and Epigenetics of Sporosarcina ureae.</title>
        <authorList>
            <person name="Oliver A.S."/>
            <person name="Cooper K.K."/>
        </authorList>
    </citation>
    <scope>NUCLEOTIDE SEQUENCE [LARGE SCALE GENOMIC DNA]</scope>
    <source>
        <strain evidence="16 17">S204</strain>
    </source>
</reference>
<evidence type="ECO:0000313" key="17">
    <source>
        <dbReference type="Proteomes" id="UP000192486"/>
    </source>
</evidence>
<dbReference type="SUPFAM" id="SSF47384">
    <property type="entry name" value="Homodimeric domain of signal transducing histidine kinase"/>
    <property type="match status" value="1"/>
</dbReference>
<dbReference type="Pfam" id="PF00512">
    <property type="entry name" value="HisKA"/>
    <property type="match status" value="1"/>
</dbReference>
<dbReference type="Proteomes" id="UP000192486">
    <property type="component" value="Chromosome"/>
</dbReference>
<dbReference type="Pfam" id="PF02518">
    <property type="entry name" value="HATPase_c"/>
    <property type="match status" value="1"/>
</dbReference>
<evidence type="ECO:0000256" key="6">
    <source>
        <dbReference type="ARBA" id="ARBA00022679"/>
    </source>
</evidence>
<dbReference type="SUPFAM" id="SSF55874">
    <property type="entry name" value="ATPase domain of HSP90 chaperone/DNA topoisomerase II/histidine kinase"/>
    <property type="match status" value="1"/>
</dbReference>
<evidence type="ECO:0000256" key="13">
    <source>
        <dbReference type="ARBA" id="ARBA00023136"/>
    </source>
</evidence>
<protein>
    <recommendedName>
        <fullName evidence="3">histidine kinase</fullName>
        <ecNumber evidence="3">2.7.13.3</ecNumber>
    </recommendedName>
</protein>
<keyword evidence="5" id="KW-0597">Phosphoprotein</keyword>
<dbReference type="PROSITE" id="PS50109">
    <property type="entry name" value="HIS_KIN"/>
    <property type="match status" value="1"/>
</dbReference>
<evidence type="ECO:0000313" key="16">
    <source>
        <dbReference type="EMBL" id="ARF13135.1"/>
    </source>
</evidence>
<dbReference type="InterPro" id="IPR036890">
    <property type="entry name" value="HATPase_C_sf"/>
</dbReference>
<dbReference type="CDD" id="cd00082">
    <property type="entry name" value="HisKA"/>
    <property type="match status" value="1"/>
</dbReference>
<feature type="transmembrane region" description="Helical" evidence="14">
    <location>
        <begin position="12"/>
        <end position="34"/>
    </location>
</feature>
<comment type="catalytic activity">
    <reaction evidence="1">
        <text>ATP + protein L-histidine = ADP + protein N-phospho-L-histidine.</text>
        <dbReference type="EC" id="2.7.13.3"/>
    </reaction>
</comment>
<dbReference type="InterPro" id="IPR003661">
    <property type="entry name" value="HisK_dim/P_dom"/>
</dbReference>
<dbReference type="SMART" id="SM00388">
    <property type="entry name" value="HisKA"/>
    <property type="match status" value="1"/>
</dbReference>
<dbReference type="RefSeq" id="WP_029053649.1">
    <property type="nucleotide sequence ID" value="NZ_CP015108.1"/>
</dbReference>
<dbReference type="Gene3D" id="1.10.287.130">
    <property type="match status" value="1"/>
</dbReference>
<evidence type="ECO:0000256" key="10">
    <source>
        <dbReference type="ARBA" id="ARBA00022840"/>
    </source>
</evidence>
<evidence type="ECO:0000256" key="11">
    <source>
        <dbReference type="ARBA" id="ARBA00022989"/>
    </source>
</evidence>
<dbReference type="Gene3D" id="3.30.565.10">
    <property type="entry name" value="Histidine kinase-like ATPase, C-terminal domain"/>
    <property type="match status" value="1"/>
</dbReference>
<gene>
    <name evidence="16" type="ORF">SporoS204_02410</name>
</gene>
<keyword evidence="9" id="KW-0418">Kinase</keyword>
<dbReference type="PANTHER" id="PTHR45528:SF1">
    <property type="entry name" value="SENSOR HISTIDINE KINASE CPXA"/>
    <property type="match status" value="1"/>
</dbReference>
<keyword evidence="13 14" id="KW-0472">Membrane</keyword>
<proteinExistence type="predicted"/>
<evidence type="ECO:0000256" key="1">
    <source>
        <dbReference type="ARBA" id="ARBA00000085"/>
    </source>
</evidence>
<feature type="domain" description="Histidine kinase" evidence="15">
    <location>
        <begin position="228"/>
        <end position="435"/>
    </location>
</feature>
<sequence>MKKRQTWLASKITILMAVFITLMSIASVAIVYFWSYYYFGQIFEDRIIDEYTYEKNEERGVYNEWILGVTAHSIDIVEAIHGQPTAEYIMDHAVAQMEESKVYREKVDGKYLLYKIDLDYENGEKVYKYSVVKDIYREILPEMLLWFLAITAFIFILSVLLTRMITNKLYHNIHELKRYMMQTDTKSWDTELVLETEDADIQELASSFSAMKYNLKQRDLAQQSTLRYISHELKTPIMIISSYAESAKEGIYPKGSIDETLETITQQTSRIESRVEDLLFIAKSNAEILQNGRDIQLVQLDELIEQVAENLNVYSSGLTVDLQLAKQLTVIGHRHELEILIENMLDNQIKYARRLLSIRCVKEDGKAVLYFHNDGQAIDSSIEDKLFTPFTKGEAGAHGLGLSIVKEIAEKHQGSIELLKQSSGVTFKIIIRNCI</sequence>
<keyword evidence="17" id="KW-1185">Reference proteome</keyword>
<evidence type="ECO:0000256" key="2">
    <source>
        <dbReference type="ARBA" id="ARBA00004651"/>
    </source>
</evidence>
<dbReference type="InterPro" id="IPR036097">
    <property type="entry name" value="HisK_dim/P_sf"/>
</dbReference>
<feature type="transmembrane region" description="Helical" evidence="14">
    <location>
        <begin position="143"/>
        <end position="161"/>
    </location>
</feature>
<dbReference type="InterPro" id="IPR050398">
    <property type="entry name" value="HssS/ArlS-like"/>
</dbReference>
<evidence type="ECO:0000256" key="7">
    <source>
        <dbReference type="ARBA" id="ARBA00022692"/>
    </source>
</evidence>
<organism evidence="16 17">
    <name type="scientific">Sporosarcina ureae</name>
    <dbReference type="NCBI Taxonomy" id="1571"/>
    <lineage>
        <taxon>Bacteria</taxon>
        <taxon>Bacillati</taxon>
        <taxon>Bacillota</taxon>
        <taxon>Bacilli</taxon>
        <taxon>Bacillales</taxon>
        <taxon>Caryophanaceae</taxon>
        <taxon>Sporosarcina</taxon>
    </lineage>
</organism>
<dbReference type="SMART" id="SM00387">
    <property type="entry name" value="HATPase_c"/>
    <property type="match status" value="1"/>
</dbReference>
<dbReference type="EMBL" id="CP015108">
    <property type="protein sequence ID" value="ARF13135.1"/>
    <property type="molecule type" value="Genomic_DNA"/>
</dbReference>
<keyword evidence="6" id="KW-0808">Transferase</keyword>